<reference evidence="7 8" key="1">
    <citation type="submission" date="2019-02" db="EMBL/GenBank/DDBJ databases">
        <title>Deep-cultivation of Planctomycetes and their phenomic and genomic characterization uncovers novel biology.</title>
        <authorList>
            <person name="Wiegand S."/>
            <person name="Jogler M."/>
            <person name="Boedeker C."/>
            <person name="Pinto D."/>
            <person name="Vollmers J."/>
            <person name="Rivas-Marin E."/>
            <person name="Kohn T."/>
            <person name="Peeters S.H."/>
            <person name="Heuer A."/>
            <person name="Rast P."/>
            <person name="Oberbeckmann S."/>
            <person name="Bunk B."/>
            <person name="Jeske O."/>
            <person name="Meyerdierks A."/>
            <person name="Storesund J.E."/>
            <person name="Kallscheuer N."/>
            <person name="Luecker S."/>
            <person name="Lage O.M."/>
            <person name="Pohl T."/>
            <person name="Merkel B.J."/>
            <person name="Hornburger P."/>
            <person name="Mueller R.-W."/>
            <person name="Bruemmer F."/>
            <person name="Labrenz M."/>
            <person name="Spormann A.M."/>
            <person name="Op den Camp H."/>
            <person name="Overmann J."/>
            <person name="Amann R."/>
            <person name="Jetten M.S.M."/>
            <person name="Mascher T."/>
            <person name="Medema M.H."/>
            <person name="Devos D.P."/>
            <person name="Kaster A.-K."/>
            <person name="Ovreas L."/>
            <person name="Rohde M."/>
            <person name="Galperin M.Y."/>
            <person name="Jogler C."/>
        </authorList>
    </citation>
    <scope>NUCLEOTIDE SEQUENCE [LARGE SCALE GENOMIC DNA]</scope>
    <source>
        <strain evidence="7 8">Spb1</strain>
    </source>
</reference>
<evidence type="ECO:0000256" key="5">
    <source>
        <dbReference type="SAM" id="Phobius"/>
    </source>
</evidence>
<keyword evidence="2 5" id="KW-0812">Transmembrane</keyword>
<dbReference type="KEGG" id="peh:Spb1_25350"/>
<sequence>MSIADELFKLQQLRDNGTISNEEFELQKARLIEPKPALNLDVKQWSVLLHLSQLLNLVTGFGGIIAPIVIWMLFRDQSPEIDQHGKNIVNWWISSFIYGVVSGILCVVIIGIPMLIVLVILTILFPIIGAIKAGNGEVWKYPMTIAFIK</sequence>
<dbReference type="AlphaFoldDB" id="A0A518GQ49"/>
<dbReference type="OrthoDB" id="9808930at2"/>
<feature type="transmembrane region" description="Helical" evidence="5">
    <location>
        <begin position="95"/>
        <end position="128"/>
    </location>
</feature>
<organism evidence="7 8">
    <name type="scientific">Planctopirus ephydatiae</name>
    <dbReference type="NCBI Taxonomy" id="2528019"/>
    <lineage>
        <taxon>Bacteria</taxon>
        <taxon>Pseudomonadati</taxon>
        <taxon>Planctomycetota</taxon>
        <taxon>Planctomycetia</taxon>
        <taxon>Planctomycetales</taxon>
        <taxon>Planctomycetaceae</taxon>
        <taxon>Planctopirus</taxon>
    </lineage>
</organism>
<evidence type="ECO:0000256" key="4">
    <source>
        <dbReference type="ARBA" id="ARBA00023136"/>
    </source>
</evidence>
<name>A0A518GQ49_9PLAN</name>
<feature type="transmembrane region" description="Helical" evidence="5">
    <location>
        <begin position="54"/>
        <end position="74"/>
    </location>
</feature>
<accession>A0A518GQ49</accession>
<dbReference type="Pfam" id="PF09851">
    <property type="entry name" value="SHOCT"/>
    <property type="match status" value="1"/>
</dbReference>
<dbReference type="RefSeq" id="WP_013109945.1">
    <property type="nucleotide sequence ID" value="NZ_CP036299.1"/>
</dbReference>
<gene>
    <name evidence="7" type="ORF">Spb1_25350</name>
</gene>
<keyword evidence="4 5" id="KW-0472">Membrane</keyword>
<keyword evidence="8" id="KW-1185">Reference proteome</keyword>
<keyword evidence="3 5" id="KW-1133">Transmembrane helix</keyword>
<proteinExistence type="predicted"/>
<dbReference type="Proteomes" id="UP000315349">
    <property type="component" value="Chromosome"/>
</dbReference>
<protein>
    <recommendedName>
        <fullName evidence="6">SHOCT domain-containing protein</fullName>
    </recommendedName>
</protein>
<evidence type="ECO:0000313" key="7">
    <source>
        <dbReference type="EMBL" id="QDV30601.1"/>
    </source>
</evidence>
<evidence type="ECO:0000256" key="2">
    <source>
        <dbReference type="ARBA" id="ARBA00022692"/>
    </source>
</evidence>
<feature type="domain" description="SHOCT" evidence="6">
    <location>
        <begin position="5"/>
        <end position="31"/>
    </location>
</feature>
<comment type="subcellular location">
    <subcellularLocation>
        <location evidence="1">Membrane</location>
        <topology evidence="1">Multi-pass membrane protein</topology>
    </subcellularLocation>
</comment>
<dbReference type="InterPro" id="IPR019109">
    <property type="entry name" value="MamF_MmsF"/>
</dbReference>
<evidence type="ECO:0000313" key="8">
    <source>
        <dbReference type="Proteomes" id="UP000315349"/>
    </source>
</evidence>
<dbReference type="InterPro" id="IPR018649">
    <property type="entry name" value="SHOCT"/>
</dbReference>
<dbReference type="EMBL" id="CP036299">
    <property type="protein sequence ID" value="QDV30601.1"/>
    <property type="molecule type" value="Genomic_DNA"/>
</dbReference>
<evidence type="ECO:0000256" key="1">
    <source>
        <dbReference type="ARBA" id="ARBA00004141"/>
    </source>
</evidence>
<dbReference type="Pfam" id="PF09685">
    <property type="entry name" value="MamF_MmsF"/>
    <property type="match status" value="1"/>
</dbReference>
<evidence type="ECO:0000256" key="3">
    <source>
        <dbReference type="ARBA" id="ARBA00022989"/>
    </source>
</evidence>
<evidence type="ECO:0000259" key="6">
    <source>
        <dbReference type="Pfam" id="PF09851"/>
    </source>
</evidence>